<name>A0ABQ5SIC4_9CHLO</name>
<sequence length="411" mass="43442">YHWHRGSQFRVKIRDKYLTRILTKPSWKEHIAAQCSTTSAWSIMFVPNAVSLSGSAVARRPMRTCRKKLRISSAHNARDSTSSAAPAKSISANAAASAVLAKVSAMLAASTTAALPSALQPPVHRFSEKEPMSKLELQGGLPGKVAVDDASSPAARSSSMSSTFSLPAEWVVVSSASEWFDQHRQASAAHVLLATVFVSDKAALAHVPLLEHLRVSFGRGADSPVRFIYVHVGDGYQRRYQEASTGSGAASARSSSCLMLNRVSSIAALYGLDVALTSFLPGGARAFPSLLLTAGPTGGSPEGTASTNPDNAAPWSWSTATRVGELRQLVSDWAFISDLRRRRERNKLRLQHTPRGIGDYQVGGVEVPPGVSPMGTLAAPQQAMPIAAPAAPAPAAGSRSRSDASAVLVNV</sequence>
<protein>
    <submittedName>
        <fullName evidence="2">Uncharacterized protein</fullName>
    </submittedName>
</protein>
<proteinExistence type="predicted"/>
<comment type="caution">
    <text evidence="2">The sequence shown here is derived from an EMBL/GenBank/DDBJ whole genome shotgun (WGS) entry which is preliminary data.</text>
</comment>
<dbReference type="EMBL" id="BSDZ01000080">
    <property type="protein sequence ID" value="GLI69184.1"/>
    <property type="molecule type" value="Genomic_DNA"/>
</dbReference>
<evidence type="ECO:0000313" key="2">
    <source>
        <dbReference type="EMBL" id="GLI69184.1"/>
    </source>
</evidence>
<organism evidence="2 3">
    <name type="scientific">Volvox africanus</name>
    <dbReference type="NCBI Taxonomy" id="51714"/>
    <lineage>
        <taxon>Eukaryota</taxon>
        <taxon>Viridiplantae</taxon>
        <taxon>Chlorophyta</taxon>
        <taxon>core chlorophytes</taxon>
        <taxon>Chlorophyceae</taxon>
        <taxon>CS clade</taxon>
        <taxon>Chlamydomonadales</taxon>
        <taxon>Volvocaceae</taxon>
        <taxon>Volvox</taxon>
    </lineage>
</organism>
<gene>
    <name evidence="2" type="ORF">VaNZ11_013753</name>
</gene>
<evidence type="ECO:0000313" key="3">
    <source>
        <dbReference type="Proteomes" id="UP001165090"/>
    </source>
</evidence>
<evidence type="ECO:0000256" key="1">
    <source>
        <dbReference type="SAM" id="MobiDB-lite"/>
    </source>
</evidence>
<feature type="region of interest" description="Disordered" evidence="1">
    <location>
        <begin position="388"/>
        <end position="411"/>
    </location>
</feature>
<feature type="non-terminal residue" evidence="2">
    <location>
        <position position="1"/>
    </location>
</feature>
<reference evidence="2 3" key="1">
    <citation type="journal article" date="2023" name="IScience">
        <title>Expanded male sex-determining region conserved during the evolution of homothallism in the green alga Volvox.</title>
        <authorList>
            <person name="Yamamoto K."/>
            <person name="Matsuzaki R."/>
            <person name="Mahakham W."/>
            <person name="Heman W."/>
            <person name="Sekimoto H."/>
            <person name="Kawachi M."/>
            <person name="Minakuchi Y."/>
            <person name="Toyoda A."/>
            <person name="Nozaki H."/>
        </authorList>
    </citation>
    <scope>NUCLEOTIDE SEQUENCE [LARGE SCALE GENOMIC DNA]</scope>
    <source>
        <strain evidence="2 3">NIES-4468</strain>
    </source>
</reference>
<keyword evidence="3" id="KW-1185">Reference proteome</keyword>
<accession>A0ABQ5SIC4</accession>
<dbReference type="Proteomes" id="UP001165090">
    <property type="component" value="Unassembled WGS sequence"/>
</dbReference>